<dbReference type="CDD" id="cd18787">
    <property type="entry name" value="SF2_C_DEAD"/>
    <property type="match status" value="1"/>
</dbReference>
<dbReference type="Pfam" id="PF00271">
    <property type="entry name" value="Helicase_C"/>
    <property type="match status" value="1"/>
</dbReference>
<evidence type="ECO:0000256" key="2">
    <source>
        <dbReference type="ARBA" id="ARBA00012552"/>
    </source>
</evidence>
<dbReference type="InterPro" id="IPR000629">
    <property type="entry name" value="RNA-helicase_DEAD-box_CS"/>
</dbReference>
<keyword evidence="8" id="KW-0694">RNA-binding</keyword>
<evidence type="ECO:0000259" key="21">
    <source>
        <dbReference type="PROSITE" id="PS51195"/>
    </source>
</evidence>
<keyword evidence="7 16" id="KW-0067">ATP-binding</keyword>
<dbReference type="GO" id="GO:0005730">
    <property type="term" value="C:nucleolus"/>
    <property type="evidence" value="ECO:0007669"/>
    <property type="project" value="UniProtKB-SubCell"/>
</dbReference>
<dbReference type="InterPro" id="IPR027417">
    <property type="entry name" value="P-loop_NTPase"/>
</dbReference>
<feature type="compositionally biased region" description="Basic and acidic residues" evidence="18">
    <location>
        <begin position="65"/>
        <end position="75"/>
    </location>
</feature>
<gene>
    <name evidence="22" type="ORF">NLI96_g4871</name>
</gene>
<feature type="region of interest" description="Disordered" evidence="18">
    <location>
        <begin position="1"/>
        <end position="45"/>
    </location>
</feature>
<keyword evidence="9" id="KW-0539">Nucleus</keyword>
<evidence type="ECO:0000256" key="11">
    <source>
        <dbReference type="ARBA" id="ARBA00043999"/>
    </source>
</evidence>
<evidence type="ECO:0000256" key="18">
    <source>
        <dbReference type="SAM" id="MobiDB-lite"/>
    </source>
</evidence>
<dbReference type="SMART" id="SM00487">
    <property type="entry name" value="DEXDc"/>
    <property type="match status" value="1"/>
</dbReference>
<dbReference type="PROSITE" id="PS51195">
    <property type="entry name" value="Q_MOTIF"/>
    <property type="match status" value="1"/>
</dbReference>
<feature type="short sequence motif" description="Q motif" evidence="15">
    <location>
        <begin position="207"/>
        <end position="235"/>
    </location>
</feature>
<dbReference type="GO" id="GO:0005829">
    <property type="term" value="C:cytosol"/>
    <property type="evidence" value="ECO:0007669"/>
    <property type="project" value="TreeGrafter"/>
</dbReference>
<dbReference type="EC" id="3.6.4.13" evidence="2"/>
<dbReference type="EMBL" id="JANAWD010000149">
    <property type="protein sequence ID" value="KAJ3485552.1"/>
    <property type="molecule type" value="Genomic_DNA"/>
</dbReference>
<evidence type="ECO:0000256" key="16">
    <source>
        <dbReference type="RuleBase" id="RU000492"/>
    </source>
</evidence>
<keyword evidence="6 16" id="KW-0347">Helicase</keyword>
<evidence type="ECO:0000259" key="19">
    <source>
        <dbReference type="PROSITE" id="PS51192"/>
    </source>
</evidence>
<dbReference type="PROSITE" id="PS51192">
    <property type="entry name" value="HELICASE_ATP_BIND_1"/>
    <property type="match status" value="1"/>
</dbReference>
<dbReference type="InterPro" id="IPR001650">
    <property type="entry name" value="Helicase_C-like"/>
</dbReference>
<accession>A0AAD5V664</accession>
<feature type="compositionally biased region" description="Low complexity" evidence="18">
    <location>
        <begin position="25"/>
        <end position="34"/>
    </location>
</feature>
<evidence type="ECO:0000256" key="8">
    <source>
        <dbReference type="ARBA" id="ARBA00022884"/>
    </source>
</evidence>
<evidence type="ECO:0000256" key="5">
    <source>
        <dbReference type="ARBA" id="ARBA00022801"/>
    </source>
</evidence>
<name>A0AAD5V664_9APHY</name>
<dbReference type="GO" id="GO:0016787">
    <property type="term" value="F:hydrolase activity"/>
    <property type="evidence" value="ECO:0007669"/>
    <property type="project" value="UniProtKB-KW"/>
</dbReference>
<keyword evidence="4 16" id="KW-0547">Nucleotide-binding</keyword>
<dbReference type="InterPro" id="IPR050079">
    <property type="entry name" value="DEAD_box_RNA_helicase"/>
</dbReference>
<feature type="coiled-coil region" evidence="17">
    <location>
        <begin position="589"/>
        <end position="617"/>
    </location>
</feature>
<dbReference type="PANTHER" id="PTHR47959">
    <property type="entry name" value="ATP-DEPENDENT RNA HELICASE RHLE-RELATED"/>
    <property type="match status" value="1"/>
</dbReference>
<dbReference type="Pfam" id="PF00270">
    <property type="entry name" value="DEAD"/>
    <property type="match status" value="1"/>
</dbReference>
<dbReference type="InterPro" id="IPR014001">
    <property type="entry name" value="Helicase_ATP-bd"/>
</dbReference>
<evidence type="ECO:0000256" key="9">
    <source>
        <dbReference type="ARBA" id="ARBA00023242"/>
    </source>
</evidence>
<evidence type="ECO:0000256" key="13">
    <source>
        <dbReference type="ARBA" id="ARBA00044094"/>
    </source>
</evidence>
<protein>
    <recommendedName>
        <fullName evidence="12">ATP-dependent RNA helicase DRS1</fullName>
        <ecNumber evidence="2">3.6.4.13</ecNumber>
    </recommendedName>
    <alternativeName>
        <fullName evidence="13">ATP-dependent RNA helicase drs1</fullName>
    </alternativeName>
</protein>
<feature type="compositionally biased region" description="Acidic residues" evidence="18">
    <location>
        <begin position="156"/>
        <end position="185"/>
    </location>
</feature>
<feature type="domain" description="Helicase ATP-binding" evidence="19">
    <location>
        <begin position="238"/>
        <end position="414"/>
    </location>
</feature>
<comment type="catalytic activity">
    <reaction evidence="14">
        <text>ATP + H2O = ADP + phosphate + H(+)</text>
        <dbReference type="Rhea" id="RHEA:13065"/>
        <dbReference type="ChEBI" id="CHEBI:15377"/>
        <dbReference type="ChEBI" id="CHEBI:15378"/>
        <dbReference type="ChEBI" id="CHEBI:30616"/>
        <dbReference type="ChEBI" id="CHEBI:43474"/>
        <dbReference type="ChEBI" id="CHEBI:456216"/>
        <dbReference type="EC" id="3.6.4.13"/>
    </reaction>
</comment>
<evidence type="ECO:0000256" key="7">
    <source>
        <dbReference type="ARBA" id="ARBA00022840"/>
    </source>
</evidence>
<dbReference type="GO" id="GO:0003723">
    <property type="term" value="F:RNA binding"/>
    <property type="evidence" value="ECO:0007669"/>
    <property type="project" value="UniProtKB-KW"/>
</dbReference>
<evidence type="ECO:0000259" key="20">
    <source>
        <dbReference type="PROSITE" id="PS51194"/>
    </source>
</evidence>
<sequence length="625" mass="69255">MGNLDDFIMTIDSDSEEQQVVPPTSSKKSGSKSKPGQEEDAALNPDFTFDLSIDPYADHLEDAYDLRDHVTKGTKPDPISVDDIIERRKSKQLSKKRKRATEEEDLSDDSESSEEDNDISDDASDAGDSEEESELDAEDNVESDEEADPLATSDEGKEDEEDEQDSDEDDVASDDSGDSDSEEETQAEKDRKAAFFDSEGATSEEHASFLTMNLSRPVHKAITSLGFNKPTPIQAATIPVALLGKDVVGNAVTGSGKTAAFIIPMLERLLYRERGKKAAATRCLVLVPTRELGVQCFEVGKKLAANTDIRFCLIVGGLSLKAQEAALRTRPDVLIATPGRLIDHLHNSPTFTLDTLDILVLDEADRMLSDGFADELTEIVKSCPQSRQTMLFSATMTDSVDELVKMSLNKPVRLFVDPKRSTARGLLQEFIRVRAGKESERAALLVAVCKRTFRSRVIIFFRSKKLAHQMRIVFSLLGMKCSELHGDLTQEQRLIALQQFRDGSVDYLMATDLASRGLDIKGVETVINYDMPGQLAQYLHRVGRTARAGKQGRSVTLVGEADRKMLKAAIKHATEEDKVRHRQIPSEALAKWSQKLEELKKETAEVLEEEKEEKQASSFGCGFIW</sequence>
<evidence type="ECO:0000256" key="14">
    <source>
        <dbReference type="ARBA" id="ARBA00047984"/>
    </source>
</evidence>
<evidence type="ECO:0000313" key="23">
    <source>
        <dbReference type="Proteomes" id="UP001212997"/>
    </source>
</evidence>
<organism evidence="22 23">
    <name type="scientific">Meripilus lineatus</name>
    <dbReference type="NCBI Taxonomy" id="2056292"/>
    <lineage>
        <taxon>Eukaryota</taxon>
        <taxon>Fungi</taxon>
        <taxon>Dikarya</taxon>
        <taxon>Basidiomycota</taxon>
        <taxon>Agaricomycotina</taxon>
        <taxon>Agaricomycetes</taxon>
        <taxon>Polyporales</taxon>
        <taxon>Meripilaceae</taxon>
        <taxon>Meripilus</taxon>
    </lineage>
</organism>
<comment type="caution">
    <text evidence="22">The sequence shown here is derived from an EMBL/GenBank/DDBJ whole genome shotgun (WGS) entry which is preliminary data.</text>
</comment>
<evidence type="ECO:0000256" key="6">
    <source>
        <dbReference type="ARBA" id="ARBA00022806"/>
    </source>
</evidence>
<evidence type="ECO:0000256" key="4">
    <source>
        <dbReference type="ARBA" id="ARBA00022741"/>
    </source>
</evidence>
<evidence type="ECO:0000256" key="1">
    <source>
        <dbReference type="ARBA" id="ARBA00004604"/>
    </source>
</evidence>
<dbReference type="GO" id="GO:0003724">
    <property type="term" value="F:RNA helicase activity"/>
    <property type="evidence" value="ECO:0007669"/>
    <property type="project" value="UniProtKB-EC"/>
</dbReference>
<dbReference type="SUPFAM" id="SSF52540">
    <property type="entry name" value="P-loop containing nucleoside triphosphate hydrolases"/>
    <property type="match status" value="1"/>
</dbReference>
<dbReference type="SMART" id="SM00490">
    <property type="entry name" value="HELICc"/>
    <property type="match status" value="1"/>
</dbReference>
<comment type="similarity">
    <text evidence="11">Belongs to the DEAD box helicase family. DDX27/DRS1 subfamily.</text>
</comment>
<feature type="domain" description="DEAD-box RNA helicase Q" evidence="21">
    <location>
        <begin position="207"/>
        <end position="235"/>
    </location>
</feature>
<dbReference type="InterPro" id="IPR014014">
    <property type="entry name" value="RNA_helicase_DEAD_Q_motif"/>
</dbReference>
<evidence type="ECO:0000256" key="10">
    <source>
        <dbReference type="ARBA" id="ARBA00043881"/>
    </source>
</evidence>
<proteinExistence type="inferred from homology"/>
<evidence type="ECO:0000313" key="22">
    <source>
        <dbReference type="EMBL" id="KAJ3485552.1"/>
    </source>
</evidence>
<dbReference type="FunFam" id="3.40.50.300:FF:000842">
    <property type="entry name" value="ATP-dependent RNA helicase DRS1"/>
    <property type="match status" value="1"/>
</dbReference>
<dbReference type="GO" id="GO:0006364">
    <property type="term" value="P:rRNA processing"/>
    <property type="evidence" value="ECO:0007669"/>
    <property type="project" value="UniProtKB-ARBA"/>
</dbReference>
<dbReference type="Gene3D" id="3.40.50.300">
    <property type="entry name" value="P-loop containing nucleotide triphosphate hydrolases"/>
    <property type="match status" value="2"/>
</dbReference>
<keyword evidence="5 16" id="KW-0378">Hydrolase</keyword>
<dbReference type="PROSITE" id="PS00039">
    <property type="entry name" value="DEAD_ATP_HELICASE"/>
    <property type="match status" value="1"/>
</dbReference>
<dbReference type="PROSITE" id="PS51194">
    <property type="entry name" value="HELICASE_CTER"/>
    <property type="match status" value="1"/>
</dbReference>
<dbReference type="PANTHER" id="PTHR47959:SF1">
    <property type="entry name" value="ATP-DEPENDENT RNA HELICASE DBPA"/>
    <property type="match status" value="1"/>
</dbReference>
<evidence type="ECO:0000256" key="12">
    <source>
        <dbReference type="ARBA" id="ARBA00044078"/>
    </source>
</evidence>
<dbReference type="CDD" id="cd17947">
    <property type="entry name" value="DEADc_DDX27"/>
    <property type="match status" value="1"/>
</dbReference>
<feature type="region of interest" description="Disordered" evidence="18">
    <location>
        <begin position="65"/>
        <end position="200"/>
    </location>
</feature>
<reference evidence="22" key="1">
    <citation type="submission" date="2022-07" db="EMBL/GenBank/DDBJ databases">
        <title>Genome Sequence of Physisporinus lineatus.</title>
        <authorList>
            <person name="Buettner E."/>
        </authorList>
    </citation>
    <scope>NUCLEOTIDE SEQUENCE</scope>
    <source>
        <strain evidence="22">VT162</strain>
    </source>
</reference>
<evidence type="ECO:0000256" key="17">
    <source>
        <dbReference type="SAM" id="Coils"/>
    </source>
</evidence>
<comment type="function">
    <text evidence="10">ATP-binding RNA helicase involved in ribosome assembly.</text>
</comment>
<keyword evidence="17" id="KW-0175">Coiled coil</keyword>
<feature type="compositionally biased region" description="Basic residues" evidence="18">
    <location>
        <begin position="88"/>
        <end position="99"/>
    </location>
</feature>
<keyword evidence="3" id="KW-0690">Ribosome biogenesis</keyword>
<dbReference type="GO" id="GO:0005524">
    <property type="term" value="F:ATP binding"/>
    <property type="evidence" value="ECO:0007669"/>
    <property type="project" value="UniProtKB-KW"/>
</dbReference>
<evidence type="ECO:0000256" key="15">
    <source>
        <dbReference type="PROSITE-ProRule" id="PRU00552"/>
    </source>
</evidence>
<feature type="domain" description="Helicase C-terminal" evidence="20">
    <location>
        <begin position="440"/>
        <end position="607"/>
    </location>
</feature>
<keyword evidence="23" id="KW-1185">Reference proteome</keyword>
<comment type="subcellular location">
    <subcellularLocation>
        <location evidence="1">Nucleus</location>
        <location evidence="1">Nucleolus</location>
    </subcellularLocation>
</comment>
<dbReference type="AlphaFoldDB" id="A0AAD5V664"/>
<evidence type="ECO:0000256" key="3">
    <source>
        <dbReference type="ARBA" id="ARBA00022517"/>
    </source>
</evidence>
<feature type="compositionally biased region" description="Acidic residues" evidence="18">
    <location>
        <begin position="102"/>
        <end position="148"/>
    </location>
</feature>
<dbReference type="Proteomes" id="UP001212997">
    <property type="component" value="Unassembled WGS sequence"/>
</dbReference>
<dbReference type="InterPro" id="IPR011545">
    <property type="entry name" value="DEAD/DEAH_box_helicase_dom"/>
</dbReference>